<comment type="caution">
    <text evidence="3">The sequence shown here is derived from an EMBL/GenBank/DDBJ whole genome shotgun (WGS) entry which is preliminary data.</text>
</comment>
<accession>A0A2M6ISZ0</accession>
<dbReference type="Gene3D" id="1.20.1260.10">
    <property type="match status" value="1"/>
</dbReference>
<name>A0A2M6ISZ0_9BACT</name>
<dbReference type="InterPro" id="IPR005183">
    <property type="entry name" value="DUF305_CopM-like"/>
</dbReference>
<keyword evidence="1" id="KW-0812">Transmembrane</keyword>
<evidence type="ECO:0000313" key="3">
    <source>
        <dbReference type="EMBL" id="PIQ73048.1"/>
    </source>
</evidence>
<feature type="domain" description="DUF305" evidence="2">
    <location>
        <begin position="55"/>
        <end position="204"/>
    </location>
</feature>
<keyword evidence="1" id="KW-1133">Transmembrane helix</keyword>
<reference evidence="3 4" key="1">
    <citation type="submission" date="2017-09" db="EMBL/GenBank/DDBJ databases">
        <title>Depth-based differentiation of microbial function through sediment-hosted aquifers and enrichment of novel symbionts in the deep terrestrial subsurface.</title>
        <authorList>
            <person name="Probst A.J."/>
            <person name="Ladd B."/>
            <person name="Jarett J.K."/>
            <person name="Geller-Mcgrath D.E."/>
            <person name="Sieber C.M."/>
            <person name="Emerson J.B."/>
            <person name="Anantharaman K."/>
            <person name="Thomas B.C."/>
            <person name="Malmstrom R."/>
            <person name="Stieglmeier M."/>
            <person name="Klingl A."/>
            <person name="Woyke T."/>
            <person name="Ryan C.M."/>
            <person name="Banfield J.F."/>
        </authorList>
    </citation>
    <scope>NUCLEOTIDE SEQUENCE [LARGE SCALE GENOMIC DNA]</scope>
    <source>
        <strain evidence="3">CG11_big_fil_rev_8_21_14_0_20_36_8</strain>
    </source>
</reference>
<evidence type="ECO:0000259" key="2">
    <source>
        <dbReference type="Pfam" id="PF03713"/>
    </source>
</evidence>
<dbReference type="PANTHER" id="PTHR36933:SF1">
    <property type="entry name" value="SLL0788 PROTEIN"/>
    <property type="match status" value="1"/>
</dbReference>
<dbReference type="Proteomes" id="UP000231056">
    <property type="component" value="Unassembled WGS sequence"/>
</dbReference>
<keyword evidence="1" id="KW-0472">Membrane</keyword>
<dbReference type="PANTHER" id="PTHR36933">
    <property type="entry name" value="SLL0788 PROTEIN"/>
    <property type="match status" value="1"/>
</dbReference>
<sequence length="209" mass="23445">MKNQPLLYGIIGLLAGSLLTVLFVTNTVNTNNYGMMQMMGIRQGTSGSPVVSNLDQHFIEQMIPHHEGAIEMAKLAQERSKRPEILTLAKAIIQSQSQEITQMQAWYKNWYGTEVPVNSTVGMGMGRGMMHGGMMGGQTSDIESLKNAANFDEAFLQEMIPHHQMAVMMSQMLLSGSNRSEMKQLGQDIIEAQEFEIEQMRSWLDEWSL</sequence>
<organism evidence="3 4">
    <name type="scientific">Candidatus Roizmanbacteria bacterium CG11_big_fil_rev_8_21_14_0_20_36_8</name>
    <dbReference type="NCBI Taxonomy" id="1974856"/>
    <lineage>
        <taxon>Bacteria</taxon>
        <taxon>Candidatus Roizmaniibacteriota</taxon>
    </lineage>
</organism>
<protein>
    <submittedName>
        <fullName evidence="3">DUF305 domain-containing protein</fullName>
    </submittedName>
</protein>
<dbReference type="EMBL" id="PCVM01000109">
    <property type="protein sequence ID" value="PIQ73048.1"/>
    <property type="molecule type" value="Genomic_DNA"/>
</dbReference>
<dbReference type="Pfam" id="PF03713">
    <property type="entry name" value="DUF305"/>
    <property type="match status" value="1"/>
</dbReference>
<proteinExistence type="predicted"/>
<gene>
    <name evidence="3" type="ORF">COV58_04575</name>
</gene>
<dbReference type="AlphaFoldDB" id="A0A2M6ISZ0"/>
<feature type="transmembrane region" description="Helical" evidence="1">
    <location>
        <begin position="6"/>
        <end position="28"/>
    </location>
</feature>
<dbReference type="InterPro" id="IPR012347">
    <property type="entry name" value="Ferritin-like"/>
</dbReference>
<evidence type="ECO:0000256" key="1">
    <source>
        <dbReference type="SAM" id="Phobius"/>
    </source>
</evidence>
<evidence type="ECO:0000313" key="4">
    <source>
        <dbReference type="Proteomes" id="UP000231056"/>
    </source>
</evidence>